<keyword evidence="3" id="KW-0675">Receptor</keyword>
<dbReference type="InParanoid" id="A0A251V3X0"/>
<dbReference type="SUPFAM" id="SSF52200">
    <property type="entry name" value="Toll/Interleukin receptor TIR domain"/>
    <property type="match status" value="1"/>
</dbReference>
<dbReference type="PROSITE" id="PS50104">
    <property type="entry name" value="TIR"/>
    <property type="match status" value="1"/>
</dbReference>
<dbReference type="FunFam" id="3.40.50.10140:FF:000007">
    <property type="entry name" value="Disease resistance protein (TIR-NBS-LRR class)"/>
    <property type="match status" value="1"/>
</dbReference>
<dbReference type="PANTHER" id="PTHR32009:SF133">
    <property type="entry name" value="TIR DOMAIN-CONTAINING PROTEIN"/>
    <property type="match status" value="1"/>
</dbReference>
<keyword evidence="1" id="KW-0520">NAD</keyword>
<protein>
    <submittedName>
        <fullName evidence="3">Putative toll/interleukin-1 receptor (TIR) domain-containing protein</fullName>
    </submittedName>
</protein>
<dbReference type="GO" id="GO:0007165">
    <property type="term" value="P:signal transduction"/>
    <property type="evidence" value="ECO:0000318"/>
    <property type="project" value="GO_Central"/>
</dbReference>
<evidence type="ECO:0000313" key="3">
    <source>
        <dbReference type="EMBL" id="OTG30327.1"/>
    </source>
</evidence>
<evidence type="ECO:0000313" key="4">
    <source>
        <dbReference type="Proteomes" id="UP000215914"/>
    </source>
</evidence>
<dbReference type="Pfam" id="PF01582">
    <property type="entry name" value="TIR"/>
    <property type="match status" value="1"/>
</dbReference>
<dbReference type="PANTHER" id="PTHR32009">
    <property type="entry name" value="TMV RESISTANCE PROTEIN N-LIKE"/>
    <property type="match status" value="1"/>
</dbReference>
<feature type="domain" description="TIR" evidence="2">
    <location>
        <begin position="11"/>
        <end position="172"/>
    </location>
</feature>
<dbReference type="SMART" id="SM00255">
    <property type="entry name" value="TIR"/>
    <property type="match status" value="1"/>
</dbReference>
<sequence length="172" mass="19498">MASTSSAPDHYEYDVFLSFRGKDTRNSFTDHLYKALVQAGIRTFRDDNEIHEGQELKAKIKRSIRKSSTSIIVFSENFANSRWCLDELSLILRQKSKGDHFVLPVFYGVDPSDVRNHRGSFTVEAKEGAEGMKWTEVNVKRWKAALTEVADLKGMIVLGSCTTYNTSAYQSC</sequence>
<dbReference type="SMR" id="A0A251V3X0"/>
<gene>
    <name evidence="3" type="ORF">HannXRQ_Chr03g0063241</name>
</gene>
<evidence type="ECO:0000256" key="1">
    <source>
        <dbReference type="ARBA" id="ARBA00023027"/>
    </source>
</evidence>
<accession>A0A251V3X0</accession>
<dbReference type="AlphaFoldDB" id="A0A251V3X0"/>
<proteinExistence type="predicted"/>
<dbReference type="OMA" id="SATCAYH"/>
<dbReference type="GO" id="GO:0005634">
    <property type="term" value="C:nucleus"/>
    <property type="evidence" value="ECO:0000318"/>
    <property type="project" value="GO_Central"/>
</dbReference>
<name>A0A251V3X0_HELAN</name>
<keyword evidence="4" id="KW-1185">Reference proteome</keyword>
<dbReference type="Proteomes" id="UP000215914">
    <property type="component" value="Chromosome 3"/>
</dbReference>
<evidence type="ECO:0000259" key="2">
    <source>
        <dbReference type="PROSITE" id="PS50104"/>
    </source>
</evidence>
<dbReference type="EMBL" id="CM007892">
    <property type="protein sequence ID" value="OTG30327.1"/>
    <property type="molecule type" value="Genomic_DNA"/>
</dbReference>
<dbReference type="InterPro" id="IPR000157">
    <property type="entry name" value="TIR_dom"/>
</dbReference>
<dbReference type="InterPro" id="IPR035897">
    <property type="entry name" value="Toll_tir_struct_dom_sf"/>
</dbReference>
<organism evidence="3 4">
    <name type="scientific">Helianthus annuus</name>
    <name type="common">Common sunflower</name>
    <dbReference type="NCBI Taxonomy" id="4232"/>
    <lineage>
        <taxon>Eukaryota</taxon>
        <taxon>Viridiplantae</taxon>
        <taxon>Streptophyta</taxon>
        <taxon>Embryophyta</taxon>
        <taxon>Tracheophyta</taxon>
        <taxon>Spermatophyta</taxon>
        <taxon>Magnoliopsida</taxon>
        <taxon>eudicotyledons</taxon>
        <taxon>Gunneridae</taxon>
        <taxon>Pentapetalae</taxon>
        <taxon>asterids</taxon>
        <taxon>campanulids</taxon>
        <taxon>Asterales</taxon>
        <taxon>Asteraceae</taxon>
        <taxon>Asteroideae</taxon>
        <taxon>Heliantheae alliance</taxon>
        <taxon>Heliantheae</taxon>
        <taxon>Helianthus</taxon>
    </lineage>
</organism>
<dbReference type="Gene3D" id="3.40.50.10140">
    <property type="entry name" value="Toll/interleukin-1 receptor homology (TIR) domain"/>
    <property type="match status" value="1"/>
</dbReference>
<reference evidence="4" key="1">
    <citation type="journal article" date="2017" name="Nature">
        <title>The sunflower genome provides insights into oil metabolism, flowering and Asterid evolution.</title>
        <authorList>
            <person name="Badouin H."/>
            <person name="Gouzy J."/>
            <person name="Grassa C.J."/>
            <person name="Murat F."/>
            <person name="Staton S.E."/>
            <person name="Cottret L."/>
            <person name="Lelandais-Briere C."/>
            <person name="Owens G.L."/>
            <person name="Carrere S."/>
            <person name="Mayjonade B."/>
            <person name="Legrand L."/>
            <person name="Gill N."/>
            <person name="Kane N.C."/>
            <person name="Bowers J.E."/>
            <person name="Hubner S."/>
            <person name="Bellec A."/>
            <person name="Berard A."/>
            <person name="Berges H."/>
            <person name="Blanchet N."/>
            <person name="Boniface M.C."/>
            <person name="Brunel D."/>
            <person name="Catrice O."/>
            <person name="Chaidir N."/>
            <person name="Claudel C."/>
            <person name="Donnadieu C."/>
            <person name="Faraut T."/>
            <person name="Fievet G."/>
            <person name="Helmstetter N."/>
            <person name="King M."/>
            <person name="Knapp S.J."/>
            <person name="Lai Z."/>
            <person name="Le Paslier M.C."/>
            <person name="Lippi Y."/>
            <person name="Lorenzon L."/>
            <person name="Mandel J.R."/>
            <person name="Marage G."/>
            <person name="Marchand G."/>
            <person name="Marquand E."/>
            <person name="Bret-Mestries E."/>
            <person name="Morien E."/>
            <person name="Nambeesan S."/>
            <person name="Nguyen T."/>
            <person name="Pegot-Espagnet P."/>
            <person name="Pouilly N."/>
            <person name="Raftis F."/>
            <person name="Sallet E."/>
            <person name="Schiex T."/>
            <person name="Thomas J."/>
            <person name="Vandecasteele C."/>
            <person name="Vares D."/>
            <person name="Vear F."/>
            <person name="Vautrin S."/>
            <person name="Crespi M."/>
            <person name="Mangin B."/>
            <person name="Burke J.M."/>
            <person name="Salse J."/>
            <person name="Munos S."/>
            <person name="Vincourt P."/>
            <person name="Rieseberg L.H."/>
            <person name="Langlade N.B."/>
        </authorList>
    </citation>
    <scope>NUCLEOTIDE SEQUENCE [LARGE SCALE GENOMIC DNA]</scope>
    <source>
        <strain evidence="4">cv. SF193</strain>
    </source>
</reference>